<dbReference type="AlphaFoldDB" id="A0A2H1VMG0"/>
<organism evidence="1">
    <name type="scientific">Spodoptera frugiperda</name>
    <name type="common">Fall armyworm</name>
    <dbReference type="NCBI Taxonomy" id="7108"/>
    <lineage>
        <taxon>Eukaryota</taxon>
        <taxon>Metazoa</taxon>
        <taxon>Ecdysozoa</taxon>
        <taxon>Arthropoda</taxon>
        <taxon>Hexapoda</taxon>
        <taxon>Insecta</taxon>
        <taxon>Pterygota</taxon>
        <taxon>Neoptera</taxon>
        <taxon>Endopterygota</taxon>
        <taxon>Lepidoptera</taxon>
        <taxon>Glossata</taxon>
        <taxon>Ditrysia</taxon>
        <taxon>Noctuoidea</taxon>
        <taxon>Noctuidae</taxon>
        <taxon>Amphipyrinae</taxon>
        <taxon>Spodoptera</taxon>
    </lineage>
</organism>
<evidence type="ECO:0000313" key="1">
    <source>
        <dbReference type="EMBL" id="SOQ41998.1"/>
    </source>
</evidence>
<dbReference type="EMBL" id="ODYU01003351">
    <property type="protein sequence ID" value="SOQ41998.1"/>
    <property type="molecule type" value="Genomic_DNA"/>
</dbReference>
<proteinExistence type="predicted"/>
<accession>A0A2H1VMG0</accession>
<sequence length="93" mass="10226">MCTDIQGKSFDDYSLERGERSVRLLLTKNHPVPTPAFRAGGAGNLLGSSRLSVLISPAGPHLWWSDGSLRCARNANGRTHEKHLLFRDEGIVL</sequence>
<reference evidence="1" key="1">
    <citation type="submission" date="2016-07" db="EMBL/GenBank/DDBJ databases">
        <authorList>
            <person name="Bretaudeau A."/>
        </authorList>
    </citation>
    <scope>NUCLEOTIDE SEQUENCE</scope>
    <source>
        <strain evidence="1">Rice</strain>
        <tissue evidence="1">Whole body</tissue>
    </source>
</reference>
<name>A0A2H1VMG0_SPOFR</name>
<gene>
    <name evidence="1" type="ORF">SFRICE_010921</name>
</gene>
<protein>
    <submittedName>
        <fullName evidence="1">SFRICE_010921</fullName>
    </submittedName>
</protein>